<dbReference type="OMA" id="IGELFCK"/>
<dbReference type="eggNOG" id="KOG2451">
    <property type="taxonomic scope" value="Eukaryota"/>
</dbReference>
<dbReference type="PROSITE" id="PS00687">
    <property type="entry name" value="ALDEHYDE_DEHYDR_GLU"/>
    <property type="match status" value="1"/>
</dbReference>
<dbReference type="Gene3D" id="3.40.309.10">
    <property type="entry name" value="Aldehyde Dehydrogenase, Chain A, domain 2"/>
    <property type="match status" value="1"/>
</dbReference>
<comment type="function">
    <text evidence="1">Catalyzes one step in the degradation of the inhibitory neurotransmitter gamma-aminobutyric acid (GABA).</text>
</comment>
<feature type="domain" description="Aldehyde dehydrogenase" evidence="8">
    <location>
        <begin position="37"/>
        <end position="500"/>
    </location>
</feature>
<comment type="subcellular location">
    <subcellularLocation>
        <location evidence="7">Mitochondrion</location>
    </subcellularLocation>
</comment>
<dbReference type="Proteomes" id="UP000014500">
    <property type="component" value="Unassembled WGS sequence"/>
</dbReference>
<dbReference type="FunFam" id="3.40.605.10:FF:000005">
    <property type="entry name" value="Succinate-semialdehyde dehydrogenase I"/>
    <property type="match status" value="1"/>
</dbReference>
<dbReference type="PANTHER" id="PTHR43353">
    <property type="entry name" value="SUCCINATE-SEMIALDEHYDE DEHYDROGENASE, MITOCHONDRIAL"/>
    <property type="match status" value="1"/>
</dbReference>
<dbReference type="InterPro" id="IPR016163">
    <property type="entry name" value="Ald_DH_C"/>
</dbReference>
<proteinExistence type="inferred from homology"/>
<dbReference type="InterPro" id="IPR050740">
    <property type="entry name" value="Aldehyde_DH_Superfamily"/>
</dbReference>
<dbReference type="GO" id="GO:0009450">
    <property type="term" value="P:gamma-aminobutyric acid catabolic process"/>
    <property type="evidence" value="ECO:0007669"/>
    <property type="project" value="UniProtKB-UniRule"/>
</dbReference>
<evidence type="ECO:0000313" key="9">
    <source>
        <dbReference type="EnsemblMetazoa" id="SMAR007010-PA"/>
    </source>
</evidence>
<sequence>MASFRFSLIKLKSMQTELVLRKVHNLTCNKAFVNGKWVTAQSGKMFDVYNPATGDVVASVPDMNVEDFQDAIKKAYDAFATWKNTTAKERSHHLRNWFNLMMQNQEELAKLMTAEQGKPVKESAGEIVYAASFFEWYSEECRRIYGEVVPAPVANKEMMFIRQPIGVAAMITPWNFPSAMITRKVGAALAAGCTCVIKPSEDTPLSALALGKLAEAAKIPPGVVNILTASSENAPAVGKLLCESPQVAGLSFTGSSDVGKLLYQQSASTVKKLSLELGGNAPFIVFDSANLDQAVSGILASKFRNSGQTCVSANRILIQEGIHDRLVRKLAEAMKKTLIVGDGFDSTTTQGPLINRQQALQVDEKVKDAVDKGARVLIGGKFHSKGDLFYEPTLITEAKGNMRICQEEIFGPVAVITRFRTEDDALALANASNAGLAGYFYSNDISQAWRVAKRLEVGMVGINDGLISCAEGAFGGVKESGIGREGSRHGIDEYTNIKYICFGNL</sequence>
<keyword evidence="4 6" id="KW-0560">Oxidoreductase</keyword>
<dbReference type="InterPro" id="IPR016161">
    <property type="entry name" value="Ald_DH/histidinol_DH"/>
</dbReference>
<protein>
    <recommendedName>
        <fullName evidence="7">Succinate-semialdehyde dehydrogenase</fullName>
        <ecNumber evidence="7">1.2.1.24</ecNumber>
    </recommendedName>
</protein>
<keyword evidence="7" id="KW-0496">Mitochondrion</keyword>
<dbReference type="CDD" id="cd07103">
    <property type="entry name" value="ALDH_F5_SSADH_GabD"/>
    <property type="match status" value="1"/>
</dbReference>
<comment type="catalytic activity">
    <reaction evidence="7">
        <text>succinate semialdehyde + NAD(+) + H2O = succinate + NADH + 2 H(+)</text>
        <dbReference type="Rhea" id="RHEA:13217"/>
        <dbReference type="ChEBI" id="CHEBI:15377"/>
        <dbReference type="ChEBI" id="CHEBI:15378"/>
        <dbReference type="ChEBI" id="CHEBI:30031"/>
        <dbReference type="ChEBI" id="CHEBI:57540"/>
        <dbReference type="ChEBI" id="CHEBI:57706"/>
        <dbReference type="ChEBI" id="CHEBI:57945"/>
        <dbReference type="EC" id="1.2.1.24"/>
    </reaction>
</comment>
<dbReference type="Pfam" id="PF00171">
    <property type="entry name" value="Aldedh"/>
    <property type="match status" value="1"/>
</dbReference>
<dbReference type="HOGENOM" id="CLU_005391_5_1_1"/>
<dbReference type="InterPro" id="IPR015590">
    <property type="entry name" value="Aldehyde_DH_dom"/>
</dbReference>
<dbReference type="AlphaFoldDB" id="T1J0G5"/>
<keyword evidence="7" id="KW-0520">NAD</keyword>
<dbReference type="Gene3D" id="3.40.605.10">
    <property type="entry name" value="Aldehyde Dehydrogenase, Chain A, domain 1"/>
    <property type="match status" value="1"/>
</dbReference>
<evidence type="ECO:0000256" key="1">
    <source>
        <dbReference type="ARBA" id="ARBA00003743"/>
    </source>
</evidence>
<dbReference type="InterPro" id="IPR010102">
    <property type="entry name" value="Succ_semiAld_DH"/>
</dbReference>
<comment type="pathway">
    <text evidence="2 7">Amino-acid degradation; 4-aminobutanoate degradation.</text>
</comment>
<dbReference type="STRING" id="126957.T1J0G5"/>
<dbReference type="GO" id="GO:0004777">
    <property type="term" value="F:succinate-semialdehyde dehydrogenase (NAD+) activity"/>
    <property type="evidence" value="ECO:0007669"/>
    <property type="project" value="UniProtKB-UniRule"/>
</dbReference>
<organism evidence="9 10">
    <name type="scientific">Strigamia maritima</name>
    <name type="common">European centipede</name>
    <name type="synonym">Geophilus maritimus</name>
    <dbReference type="NCBI Taxonomy" id="126957"/>
    <lineage>
        <taxon>Eukaryota</taxon>
        <taxon>Metazoa</taxon>
        <taxon>Ecdysozoa</taxon>
        <taxon>Arthropoda</taxon>
        <taxon>Myriapoda</taxon>
        <taxon>Chilopoda</taxon>
        <taxon>Pleurostigmophora</taxon>
        <taxon>Geophilomorpha</taxon>
        <taxon>Linotaeniidae</taxon>
        <taxon>Strigamia</taxon>
    </lineage>
</organism>
<evidence type="ECO:0000256" key="6">
    <source>
        <dbReference type="RuleBase" id="RU003345"/>
    </source>
</evidence>
<evidence type="ECO:0000313" key="10">
    <source>
        <dbReference type="Proteomes" id="UP000014500"/>
    </source>
</evidence>
<dbReference type="PANTHER" id="PTHR43353:SF5">
    <property type="entry name" value="SUCCINATE-SEMIALDEHYDE DEHYDROGENASE, MITOCHONDRIAL"/>
    <property type="match status" value="1"/>
</dbReference>
<dbReference type="EMBL" id="JH431734">
    <property type="status" value="NOT_ANNOTATED_CDS"/>
    <property type="molecule type" value="Genomic_DNA"/>
</dbReference>
<dbReference type="UniPathway" id="UPA00733"/>
<comment type="similarity">
    <text evidence="3 6">Belongs to the aldehyde dehydrogenase family.</text>
</comment>
<dbReference type="InterPro" id="IPR029510">
    <property type="entry name" value="Ald_DH_CS_GLU"/>
</dbReference>
<dbReference type="PhylomeDB" id="T1J0G5"/>
<dbReference type="SUPFAM" id="SSF53720">
    <property type="entry name" value="ALDH-like"/>
    <property type="match status" value="1"/>
</dbReference>
<feature type="active site" evidence="5">
    <location>
        <position position="276"/>
    </location>
</feature>
<evidence type="ECO:0000259" key="8">
    <source>
        <dbReference type="Pfam" id="PF00171"/>
    </source>
</evidence>
<dbReference type="NCBIfam" id="TIGR01780">
    <property type="entry name" value="SSADH"/>
    <property type="match status" value="1"/>
</dbReference>
<dbReference type="GO" id="GO:0005739">
    <property type="term" value="C:mitochondrion"/>
    <property type="evidence" value="ECO:0007669"/>
    <property type="project" value="UniProtKB-SubCell"/>
</dbReference>
<dbReference type="FunFam" id="3.40.309.10:FF:000004">
    <property type="entry name" value="Succinate-semialdehyde dehydrogenase I"/>
    <property type="match status" value="1"/>
</dbReference>
<comment type="subunit">
    <text evidence="7">Homotetramer.</text>
</comment>
<accession>T1J0G5</accession>
<evidence type="ECO:0000256" key="2">
    <source>
        <dbReference type="ARBA" id="ARBA00005176"/>
    </source>
</evidence>
<reference evidence="10" key="1">
    <citation type="submission" date="2011-05" db="EMBL/GenBank/DDBJ databases">
        <authorList>
            <person name="Richards S.R."/>
            <person name="Qu J."/>
            <person name="Jiang H."/>
            <person name="Jhangiani S.N."/>
            <person name="Agravi P."/>
            <person name="Goodspeed R."/>
            <person name="Gross S."/>
            <person name="Mandapat C."/>
            <person name="Jackson L."/>
            <person name="Mathew T."/>
            <person name="Pu L."/>
            <person name="Thornton R."/>
            <person name="Saada N."/>
            <person name="Wilczek-Boney K.B."/>
            <person name="Lee S."/>
            <person name="Kovar C."/>
            <person name="Wu Y."/>
            <person name="Scherer S.E."/>
            <person name="Worley K.C."/>
            <person name="Muzny D.M."/>
            <person name="Gibbs R."/>
        </authorList>
    </citation>
    <scope>NUCLEOTIDE SEQUENCE</scope>
    <source>
        <strain evidence="10">Brora</strain>
    </source>
</reference>
<evidence type="ECO:0000256" key="3">
    <source>
        <dbReference type="ARBA" id="ARBA00009986"/>
    </source>
</evidence>
<dbReference type="InterPro" id="IPR016162">
    <property type="entry name" value="Ald_DH_N"/>
</dbReference>
<evidence type="ECO:0000256" key="7">
    <source>
        <dbReference type="RuleBase" id="RU365091"/>
    </source>
</evidence>
<evidence type="ECO:0000256" key="5">
    <source>
        <dbReference type="PROSITE-ProRule" id="PRU10007"/>
    </source>
</evidence>
<dbReference type="EnsemblMetazoa" id="SMAR007010-RA">
    <property type="protein sequence ID" value="SMAR007010-PA"/>
    <property type="gene ID" value="SMAR007010"/>
</dbReference>
<reference evidence="9" key="2">
    <citation type="submission" date="2015-02" db="UniProtKB">
        <authorList>
            <consortium name="EnsemblMetazoa"/>
        </authorList>
    </citation>
    <scope>IDENTIFICATION</scope>
</reference>
<name>T1J0G5_STRMM</name>
<keyword evidence="10" id="KW-1185">Reference proteome</keyword>
<dbReference type="EC" id="1.2.1.24" evidence="7"/>
<evidence type="ECO:0000256" key="4">
    <source>
        <dbReference type="ARBA" id="ARBA00023002"/>
    </source>
</evidence>